<accession>A0A078AEK6</accession>
<dbReference type="AlphaFoldDB" id="A0A078AEK6"/>
<dbReference type="InParanoid" id="A0A078AEK6"/>
<dbReference type="EMBL" id="CCKQ01008447">
    <property type="protein sequence ID" value="CDW79902.1"/>
    <property type="molecule type" value="Genomic_DNA"/>
</dbReference>
<reference evidence="1 2" key="1">
    <citation type="submission" date="2014-06" db="EMBL/GenBank/DDBJ databases">
        <authorList>
            <person name="Swart Estienne"/>
        </authorList>
    </citation>
    <scope>NUCLEOTIDE SEQUENCE [LARGE SCALE GENOMIC DNA]</scope>
    <source>
        <strain evidence="1 2">130c</strain>
    </source>
</reference>
<protein>
    <submittedName>
        <fullName evidence="1">Uncharacterized protein</fullName>
    </submittedName>
</protein>
<evidence type="ECO:0000313" key="1">
    <source>
        <dbReference type="EMBL" id="CDW79902.1"/>
    </source>
</evidence>
<proteinExistence type="predicted"/>
<name>A0A078AEK6_STYLE</name>
<organism evidence="1 2">
    <name type="scientific">Stylonychia lemnae</name>
    <name type="common">Ciliate</name>
    <dbReference type="NCBI Taxonomy" id="5949"/>
    <lineage>
        <taxon>Eukaryota</taxon>
        <taxon>Sar</taxon>
        <taxon>Alveolata</taxon>
        <taxon>Ciliophora</taxon>
        <taxon>Intramacronucleata</taxon>
        <taxon>Spirotrichea</taxon>
        <taxon>Stichotrichia</taxon>
        <taxon>Sporadotrichida</taxon>
        <taxon>Oxytrichidae</taxon>
        <taxon>Stylonychinae</taxon>
        <taxon>Stylonychia</taxon>
    </lineage>
</organism>
<evidence type="ECO:0000313" key="2">
    <source>
        <dbReference type="Proteomes" id="UP000039865"/>
    </source>
</evidence>
<gene>
    <name evidence="1" type="primary">Contig15647.g16668</name>
    <name evidence="1" type="ORF">STYLEM_8894</name>
</gene>
<keyword evidence="2" id="KW-1185">Reference proteome</keyword>
<sequence length="339" mass="38736">MGSKVRELQHQNVNQAKADSELINRFERTHGSNLEMFMPKKPPLQAFNSARGSFISNQCNSPSGGAWENLIEKTQNNQLSQTMKRGDYALSSRRESERVNACRTLDPQRQEVDINLQNNKVTGCSRQRNERNYYSTFKISEQNNKLPPKNPNKTTKSNIETQSSLIIGSQQNTVLRDKALGGDCSKNSSQVIKNMRDFRSSIDCLPGSTTCVTARNSHNSNKENINPQISRGLATSVEREDMGIVPRERLRSAKTYDRSMVQINPVTYTNITYQNQPKAEQDRPYEKGTKKFWDKTMEIKQQSSLNKAKKEQEVVPQCFSKGRKPMEIRDAFRSQIQFV</sequence>
<dbReference type="Proteomes" id="UP000039865">
    <property type="component" value="Unassembled WGS sequence"/>
</dbReference>